<proteinExistence type="predicted"/>
<evidence type="ECO:0000313" key="2">
    <source>
        <dbReference type="EMBL" id="KAA8648658.1"/>
    </source>
</evidence>
<evidence type="ECO:0000313" key="3">
    <source>
        <dbReference type="EMBL" id="THC89738.1"/>
    </source>
</evidence>
<evidence type="ECO:0000256" key="1">
    <source>
        <dbReference type="SAM" id="MobiDB-lite"/>
    </source>
</evidence>
<feature type="compositionally biased region" description="Low complexity" evidence="1">
    <location>
        <begin position="567"/>
        <end position="578"/>
    </location>
</feature>
<protein>
    <submittedName>
        <fullName evidence="3">Uncharacterized protein</fullName>
    </submittedName>
</protein>
<sequence length="670" mass="73140">MFTNDAAMSSPARGPLTSPTLSQLQEEKFRFTPVKLTLEVPRVWDRKLSTPFLTRPRSRKVWKRFRSSFNSMKTLQQMIATTQNCVEHDFSTEINSSRTAACLRGIKRRCFTLGENSDEPSSLVGGKSRGRSFLETKWETDASGRRRKLPAIYGLVDKSEPMTMGHQRLELAQSELVDGEFSRDTSTSVAQMPVEQDESVTSNALALPVTYPRSLHGQSSWPSSEEVENTLNIKELGDIHSPQIQDAGGDTGDTATTTTLPHDGDAVLDAIMTEDRHELSSTEKHTDGQIATACATATVQKLTAEQESTLVRSALRSSLDGEDTALLNSFLSKAKAKREAKAAAQVAESPEKNSPQSEEVMEMTEMPTPPSRRALEDLDANSPSPQKTQLSPTKGLVKDLSDENDPPPTSPRRSARNSNAAPPRKTTAAAVRNTFSLRRAKGTEFVFLQRSEAQELALETRRNTRQNKGDSLPPKFMLQTLAQQSSVPLDDDKSARKPGRPKKQVSWNEEHLVQYEGGNLGGKKHRDDVDGRGDNPSSRDSEKRKAASRRLTRSQSSPETGGDNTQAASTTAPATATPRTRRVRRLGTPKTAMTSLDSSPSLSPSPERRKKLTPKSPKTAFLATSSKKTSGSSTSTSKAASVSSGSGKSARILKAHAGSTPMPRRVRSRA</sequence>
<accession>A0A4S3J6J2</accession>
<feature type="compositionally biased region" description="Polar residues" evidence="1">
    <location>
        <begin position="381"/>
        <end position="392"/>
    </location>
</feature>
<dbReference type="EMBL" id="QUQM01000003">
    <property type="protein sequence ID" value="KAA8648658.1"/>
    <property type="molecule type" value="Genomic_DNA"/>
</dbReference>
<dbReference type="Proteomes" id="UP000324241">
    <property type="component" value="Unassembled WGS sequence"/>
</dbReference>
<dbReference type="OrthoDB" id="4207369at2759"/>
<reference evidence="2 5" key="2">
    <citation type="submission" date="2019-08" db="EMBL/GenBank/DDBJ databases">
        <title>The genome sequence of a newly discovered highly antifungal drug resistant Aspergillus species, Aspergillus tanneri NIH 1004.</title>
        <authorList>
            <person name="Mounaud S."/>
            <person name="Singh I."/>
            <person name="Joardar V."/>
            <person name="Pakala S."/>
            <person name="Pakala S."/>
            <person name="Venepally P."/>
            <person name="Chung J.K."/>
            <person name="Losada L."/>
            <person name="Nierman W.C."/>
        </authorList>
    </citation>
    <scope>NUCLEOTIDE SEQUENCE [LARGE SCALE GENOMIC DNA]</scope>
    <source>
        <strain evidence="2 5">NIH1004</strain>
    </source>
</reference>
<dbReference type="STRING" id="1220188.A0A4S3J6J2"/>
<feature type="compositionally biased region" description="Low complexity" evidence="1">
    <location>
        <begin position="595"/>
        <end position="605"/>
    </location>
</feature>
<feature type="region of interest" description="Disordered" evidence="1">
    <location>
        <begin position="456"/>
        <end position="670"/>
    </location>
</feature>
<feature type="region of interest" description="Disordered" evidence="1">
    <location>
        <begin position="182"/>
        <end position="201"/>
    </location>
</feature>
<feature type="compositionally biased region" description="Basic and acidic residues" evidence="1">
    <location>
        <begin position="525"/>
        <end position="545"/>
    </location>
</feature>
<keyword evidence="4" id="KW-1185">Reference proteome</keyword>
<dbReference type="Proteomes" id="UP000308092">
    <property type="component" value="Unassembled WGS sequence"/>
</dbReference>
<feature type="compositionally biased region" description="Low complexity" evidence="1">
    <location>
        <begin position="623"/>
        <end position="650"/>
    </location>
</feature>
<gene>
    <name evidence="2" type="ORF">ATNIH1004_004543</name>
    <name evidence="3" type="ORF">EYZ11_010815</name>
</gene>
<evidence type="ECO:0000313" key="4">
    <source>
        <dbReference type="Proteomes" id="UP000308092"/>
    </source>
</evidence>
<evidence type="ECO:0000313" key="5">
    <source>
        <dbReference type="Proteomes" id="UP000324241"/>
    </source>
</evidence>
<dbReference type="VEuPathDB" id="FungiDB:EYZ11_010815"/>
<dbReference type="GeneID" id="54327245"/>
<comment type="caution">
    <text evidence="3">The sequence shown here is derived from an EMBL/GenBank/DDBJ whole genome shotgun (WGS) entry which is preliminary data.</text>
</comment>
<dbReference type="EMBL" id="SOSA01000612">
    <property type="protein sequence ID" value="THC89738.1"/>
    <property type="molecule type" value="Genomic_DNA"/>
</dbReference>
<feature type="compositionally biased region" description="Polar residues" evidence="1">
    <location>
        <begin position="553"/>
        <end position="566"/>
    </location>
</feature>
<organism evidence="3 4">
    <name type="scientific">Aspergillus tanneri</name>
    <dbReference type="NCBI Taxonomy" id="1220188"/>
    <lineage>
        <taxon>Eukaryota</taxon>
        <taxon>Fungi</taxon>
        <taxon>Dikarya</taxon>
        <taxon>Ascomycota</taxon>
        <taxon>Pezizomycotina</taxon>
        <taxon>Eurotiomycetes</taxon>
        <taxon>Eurotiomycetidae</taxon>
        <taxon>Eurotiales</taxon>
        <taxon>Aspergillaceae</taxon>
        <taxon>Aspergillus</taxon>
        <taxon>Aspergillus subgen. Circumdati</taxon>
    </lineage>
</organism>
<reference evidence="3 4" key="1">
    <citation type="submission" date="2019-03" db="EMBL/GenBank/DDBJ databases">
        <title>The genome sequence of a newly discovered highly antifungal drug resistant Aspergillus species, Aspergillus tanneri NIH 1004.</title>
        <authorList>
            <person name="Mounaud S."/>
            <person name="Singh I."/>
            <person name="Joardar V."/>
            <person name="Pakala S."/>
            <person name="Pakala S."/>
            <person name="Venepally P."/>
            <person name="Hoover J."/>
            <person name="Nierman W."/>
            <person name="Chung J."/>
            <person name="Losada L."/>
        </authorList>
    </citation>
    <scope>NUCLEOTIDE SEQUENCE [LARGE SCALE GENOMIC DNA]</scope>
    <source>
        <strain evidence="3 4">NIH1004</strain>
    </source>
</reference>
<name>A0A4S3J6J2_9EURO</name>
<dbReference type="RefSeq" id="XP_033428019.1">
    <property type="nucleotide sequence ID" value="XM_033569213.1"/>
</dbReference>
<feature type="region of interest" description="Disordered" evidence="1">
    <location>
        <begin position="341"/>
        <end position="439"/>
    </location>
</feature>
<dbReference type="AlphaFoldDB" id="A0A4S3J6J2"/>
<feature type="region of interest" description="Disordered" evidence="1">
    <location>
        <begin position="1"/>
        <end position="21"/>
    </location>
</feature>